<keyword evidence="1" id="KW-0472">Membrane</keyword>
<name>A0AAW2FN34_9HYME</name>
<organism evidence="2 3">
    <name type="scientific">Cardiocondyla obscurior</name>
    <dbReference type="NCBI Taxonomy" id="286306"/>
    <lineage>
        <taxon>Eukaryota</taxon>
        <taxon>Metazoa</taxon>
        <taxon>Ecdysozoa</taxon>
        <taxon>Arthropoda</taxon>
        <taxon>Hexapoda</taxon>
        <taxon>Insecta</taxon>
        <taxon>Pterygota</taxon>
        <taxon>Neoptera</taxon>
        <taxon>Endopterygota</taxon>
        <taxon>Hymenoptera</taxon>
        <taxon>Apocrita</taxon>
        <taxon>Aculeata</taxon>
        <taxon>Formicoidea</taxon>
        <taxon>Formicidae</taxon>
        <taxon>Myrmicinae</taxon>
        <taxon>Cardiocondyla</taxon>
    </lineage>
</organism>
<accession>A0AAW2FN34</accession>
<keyword evidence="3" id="KW-1185">Reference proteome</keyword>
<sequence>MDRYLSRFNTARSCKMRSVARRVCFSSNVETLPRRLVAKMQPDSPPIPESCRSFNRYATMRRERTLTWHGFVELSCLRSLSLSFSPSASLNLIIFCKQRFQELLNLNRRPFLKFARLSAEHKSCSDGPDNCPLRRRFIGLLTTLREPASTGSSSSRFSCEAYLKSIKRPSSGTSGMIKRRNETHYMHRERERARMRLQPRRLSTATAANFVAPIAFPLYLPFTLRAAFFITTALKLPCVTSAGPDDSLSTCSLKSCLNCQYSSEPAGRAKIALWQRGVASRRKAEVTAKRGRIPRDFPIGNVISVSKTENRVSDLRKNYVNGRIVRGIAYGMHK</sequence>
<evidence type="ECO:0000256" key="1">
    <source>
        <dbReference type="SAM" id="Phobius"/>
    </source>
</evidence>
<reference evidence="2 3" key="1">
    <citation type="submission" date="2023-03" db="EMBL/GenBank/DDBJ databases">
        <title>High recombination rates correlate with genetic variation in Cardiocondyla obscurior ants.</title>
        <authorList>
            <person name="Errbii M."/>
        </authorList>
    </citation>
    <scope>NUCLEOTIDE SEQUENCE [LARGE SCALE GENOMIC DNA]</scope>
    <source>
        <strain evidence="2">Alpha-2009</strain>
        <tissue evidence="2">Whole body</tissue>
    </source>
</reference>
<feature type="transmembrane region" description="Helical" evidence="1">
    <location>
        <begin position="202"/>
        <end position="222"/>
    </location>
</feature>
<evidence type="ECO:0000313" key="2">
    <source>
        <dbReference type="EMBL" id="KAL0115801.1"/>
    </source>
</evidence>
<dbReference type="EMBL" id="JADYXP020000010">
    <property type="protein sequence ID" value="KAL0115801.1"/>
    <property type="molecule type" value="Genomic_DNA"/>
</dbReference>
<keyword evidence="1" id="KW-1133">Transmembrane helix</keyword>
<dbReference type="Proteomes" id="UP001430953">
    <property type="component" value="Unassembled WGS sequence"/>
</dbReference>
<gene>
    <name evidence="2" type="ORF">PUN28_010978</name>
</gene>
<evidence type="ECO:0000313" key="3">
    <source>
        <dbReference type="Proteomes" id="UP001430953"/>
    </source>
</evidence>
<evidence type="ECO:0008006" key="4">
    <source>
        <dbReference type="Google" id="ProtNLM"/>
    </source>
</evidence>
<dbReference type="AlphaFoldDB" id="A0AAW2FN34"/>
<keyword evidence="1" id="KW-0812">Transmembrane</keyword>
<protein>
    <recommendedName>
        <fullName evidence="4">Ribosomal protein S14</fullName>
    </recommendedName>
</protein>
<proteinExistence type="predicted"/>
<comment type="caution">
    <text evidence="2">The sequence shown here is derived from an EMBL/GenBank/DDBJ whole genome shotgun (WGS) entry which is preliminary data.</text>
</comment>